<organism evidence="1 2">
    <name type="scientific">Prevotella disiens</name>
    <dbReference type="NCBI Taxonomy" id="28130"/>
    <lineage>
        <taxon>Bacteria</taxon>
        <taxon>Pseudomonadati</taxon>
        <taxon>Bacteroidota</taxon>
        <taxon>Bacteroidia</taxon>
        <taxon>Bacteroidales</taxon>
        <taxon>Prevotellaceae</taxon>
        <taxon>Prevotella</taxon>
    </lineage>
</organism>
<gene>
    <name evidence="1" type="ORF">NCTC11157_02123</name>
</gene>
<dbReference type="AlphaFoldDB" id="A0A379E0X3"/>
<name>A0A379E0X3_9BACT</name>
<dbReference type="Proteomes" id="UP000254072">
    <property type="component" value="Unassembled WGS sequence"/>
</dbReference>
<sequence>MARSTFKTLFYINRSKLKKNGKCPIMGEHHKRATSTIQYGLDSIQTIGTQSMADARRH</sequence>
<proteinExistence type="predicted"/>
<evidence type="ECO:0000313" key="2">
    <source>
        <dbReference type="Proteomes" id="UP000254072"/>
    </source>
</evidence>
<evidence type="ECO:0000313" key="1">
    <source>
        <dbReference type="EMBL" id="SUB86368.1"/>
    </source>
</evidence>
<protein>
    <submittedName>
        <fullName evidence="1">Uncharacterized protein</fullName>
    </submittedName>
</protein>
<reference evidence="1 2" key="1">
    <citation type="submission" date="2018-06" db="EMBL/GenBank/DDBJ databases">
        <authorList>
            <consortium name="Pathogen Informatics"/>
            <person name="Doyle S."/>
        </authorList>
    </citation>
    <scope>NUCLEOTIDE SEQUENCE [LARGE SCALE GENOMIC DNA]</scope>
    <source>
        <strain evidence="1 2">NCTC11157</strain>
    </source>
</reference>
<dbReference type="EMBL" id="UGTL01000001">
    <property type="protein sequence ID" value="SUB86368.1"/>
    <property type="molecule type" value="Genomic_DNA"/>
</dbReference>
<accession>A0A379E0X3</accession>